<dbReference type="InterPro" id="IPR029058">
    <property type="entry name" value="AB_hydrolase_fold"/>
</dbReference>
<evidence type="ECO:0000313" key="4">
    <source>
        <dbReference type="Proteomes" id="UP001276659"/>
    </source>
</evidence>
<feature type="chain" id="PRO_5042187555" description="AB hydrolase-1 domain-containing protein" evidence="1">
    <location>
        <begin position="32"/>
        <end position="393"/>
    </location>
</feature>
<protein>
    <recommendedName>
        <fullName evidence="2">AB hydrolase-1 domain-containing protein</fullName>
    </recommendedName>
</protein>
<dbReference type="InterPro" id="IPR000073">
    <property type="entry name" value="AB_hydrolase_1"/>
</dbReference>
<evidence type="ECO:0000313" key="3">
    <source>
        <dbReference type="EMBL" id="KAK3174750.1"/>
    </source>
</evidence>
<proteinExistence type="predicted"/>
<comment type="caution">
    <text evidence="3">The sequence shown here is derived from an EMBL/GenBank/DDBJ whole genome shotgun (WGS) entry which is preliminary data.</text>
</comment>
<name>A0AAE0DME1_9LECA</name>
<dbReference type="SUPFAM" id="SSF53474">
    <property type="entry name" value="alpha/beta-Hydrolases"/>
    <property type="match status" value="1"/>
</dbReference>
<evidence type="ECO:0000256" key="1">
    <source>
        <dbReference type="SAM" id="SignalP"/>
    </source>
</evidence>
<feature type="domain" description="AB hydrolase-1" evidence="2">
    <location>
        <begin position="133"/>
        <end position="375"/>
    </location>
</feature>
<dbReference type="Gene3D" id="3.40.50.1820">
    <property type="entry name" value="alpha/beta hydrolase"/>
    <property type="match status" value="1"/>
</dbReference>
<keyword evidence="4" id="KW-1185">Reference proteome</keyword>
<accession>A0AAE0DME1</accession>
<organism evidence="3 4">
    <name type="scientific">Lepraria neglecta</name>
    <dbReference type="NCBI Taxonomy" id="209136"/>
    <lineage>
        <taxon>Eukaryota</taxon>
        <taxon>Fungi</taxon>
        <taxon>Dikarya</taxon>
        <taxon>Ascomycota</taxon>
        <taxon>Pezizomycotina</taxon>
        <taxon>Lecanoromycetes</taxon>
        <taxon>OSLEUM clade</taxon>
        <taxon>Lecanoromycetidae</taxon>
        <taxon>Lecanorales</taxon>
        <taxon>Lecanorineae</taxon>
        <taxon>Stereocaulaceae</taxon>
        <taxon>Lepraria</taxon>
    </lineage>
</organism>
<keyword evidence="1" id="KW-0732">Signal</keyword>
<dbReference type="EMBL" id="JASNWA010000006">
    <property type="protein sequence ID" value="KAK3174750.1"/>
    <property type="molecule type" value="Genomic_DNA"/>
</dbReference>
<evidence type="ECO:0000259" key="2">
    <source>
        <dbReference type="Pfam" id="PF12697"/>
    </source>
</evidence>
<gene>
    <name evidence="3" type="ORF">OEA41_001996</name>
</gene>
<dbReference type="AlphaFoldDB" id="A0AAE0DME1"/>
<feature type="signal peptide" evidence="1">
    <location>
        <begin position="1"/>
        <end position="31"/>
    </location>
</feature>
<dbReference type="Pfam" id="PF12697">
    <property type="entry name" value="Abhydrolase_6"/>
    <property type="match status" value="1"/>
</dbReference>
<sequence length="393" mass="41561">MPTSRSTPRWGFLNAITILSLSLFQAPFCAANPICTYIKIPITATASNEVFPIPVNLNYSDPAAISALVQTIIGDGDAPFPVIPETFDGTIAAKYCPPEVTVANRSDVIQLFMSGVTENNLYWFGLGYPNGYDGDIYSTVAYASKQGYPTLAIDRAGVGNSTHPDPVTQQQVNVETAIAYQLALKLKAGTAVPDKTFDRVVFVGHSYGSVLGNSLATNHPGDAAAFILTGFGVSGIPVAVDLPQTVPIPAELFATRFAGFNPGYLATSSEPGRRGYLWGRPGSFDVGIFQTDYNQMNVVGLGELLSIEGGLKEAPASTAPVYIVTGDADDVFCLAATCGDGPLSPQAQSCALFPKASACEYFIPVGTGHMISLHYSAQASFAKYQDFLATKGF</sequence>
<dbReference type="Proteomes" id="UP001276659">
    <property type="component" value="Unassembled WGS sequence"/>
</dbReference>
<reference evidence="3" key="1">
    <citation type="submission" date="2022-11" db="EMBL/GenBank/DDBJ databases">
        <title>Chromosomal genome sequence assembly and mating type (MAT) locus characterization of the leprose asexual lichenized fungus Lepraria neglecta (Nyl.) Erichsen.</title>
        <authorList>
            <person name="Allen J.L."/>
            <person name="Pfeffer B."/>
        </authorList>
    </citation>
    <scope>NUCLEOTIDE SEQUENCE</scope>
    <source>
        <strain evidence="3">Allen 5258</strain>
    </source>
</reference>